<evidence type="ECO:0000256" key="1">
    <source>
        <dbReference type="SAM" id="MobiDB-lite"/>
    </source>
</evidence>
<dbReference type="InterPro" id="IPR041705">
    <property type="entry name" value="PIN_Sll0205"/>
</dbReference>
<evidence type="ECO:0000259" key="2">
    <source>
        <dbReference type="Pfam" id="PF01850"/>
    </source>
</evidence>
<feature type="region of interest" description="Disordered" evidence="1">
    <location>
        <begin position="132"/>
        <end position="154"/>
    </location>
</feature>
<dbReference type="EMBL" id="JAUTWS010000001">
    <property type="protein sequence ID" value="MDO9707077.1"/>
    <property type="molecule type" value="Genomic_DNA"/>
</dbReference>
<name>A0ABT9DT49_9PROT</name>
<gene>
    <name evidence="3" type="ORF">Q7A36_01900</name>
</gene>
<protein>
    <submittedName>
        <fullName evidence="3">Type II toxin-antitoxin system VapC family toxin</fullName>
    </submittedName>
</protein>
<evidence type="ECO:0000313" key="3">
    <source>
        <dbReference type="EMBL" id="MDO9707077.1"/>
    </source>
</evidence>
<keyword evidence="4" id="KW-1185">Reference proteome</keyword>
<dbReference type="PANTHER" id="PTHR36173">
    <property type="entry name" value="RIBONUCLEASE VAPC16-RELATED"/>
    <property type="match status" value="1"/>
</dbReference>
<organism evidence="3 4">
    <name type="scientific">Paracraurococcus lichenis</name>
    <dbReference type="NCBI Taxonomy" id="3064888"/>
    <lineage>
        <taxon>Bacteria</taxon>
        <taxon>Pseudomonadati</taxon>
        <taxon>Pseudomonadota</taxon>
        <taxon>Alphaproteobacteria</taxon>
        <taxon>Acetobacterales</taxon>
        <taxon>Roseomonadaceae</taxon>
        <taxon>Paracraurococcus</taxon>
    </lineage>
</organism>
<reference evidence="3 4" key="1">
    <citation type="submission" date="2023-08" db="EMBL/GenBank/DDBJ databases">
        <title>The draft genome sequence of Paracraurococcus sp. LOR1-02.</title>
        <authorList>
            <person name="Kingkaew E."/>
            <person name="Tanasupawat S."/>
        </authorList>
    </citation>
    <scope>NUCLEOTIDE SEQUENCE [LARGE SCALE GENOMIC DNA]</scope>
    <source>
        <strain evidence="3 4">LOR1-02</strain>
    </source>
</reference>
<comment type="caution">
    <text evidence="3">The sequence shown here is derived from an EMBL/GenBank/DDBJ whole genome shotgun (WGS) entry which is preliminary data.</text>
</comment>
<dbReference type="Pfam" id="PF01850">
    <property type="entry name" value="PIN"/>
    <property type="match status" value="1"/>
</dbReference>
<dbReference type="CDD" id="cd09872">
    <property type="entry name" value="PIN_Sll0205-like"/>
    <property type="match status" value="1"/>
</dbReference>
<accession>A0ABT9DT49</accession>
<dbReference type="InterPro" id="IPR052919">
    <property type="entry name" value="TA_system_RNase"/>
</dbReference>
<dbReference type="PANTHER" id="PTHR36173:SF2">
    <property type="entry name" value="RIBONUCLEASE VAPC16"/>
    <property type="match status" value="1"/>
</dbReference>
<proteinExistence type="predicted"/>
<dbReference type="SUPFAM" id="SSF88723">
    <property type="entry name" value="PIN domain-like"/>
    <property type="match status" value="1"/>
</dbReference>
<dbReference type="InterPro" id="IPR002716">
    <property type="entry name" value="PIN_dom"/>
</dbReference>
<dbReference type="Proteomes" id="UP001243009">
    <property type="component" value="Unassembled WGS sequence"/>
</dbReference>
<feature type="domain" description="PIN" evidence="2">
    <location>
        <begin position="4"/>
        <end position="115"/>
    </location>
</feature>
<dbReference type="Gene3D" id="3.40.50.1010">
    <property type="entry name" value="5'-nuclease"/>
    <property type="match status" value="1"/>
</dbReference>
<evidence type="ECO:0000313" key="4">
    <source>
        <dbReference type="Proteomes" id="UP001243009"/>
    </source>
</evidence>
<dbReference type="RefSeq" id="WP_305101939.1">
    <property type="nucleotide sequence ID" value="NZ_JAUTWS010000001.1"/>
</dbReference>
<dbReference type="InterPro" id="IPR029060">
    <property type="entry name" value="PIN-like_dom_sf"/>
</dbReference>
<sequence>MKLLLDTHVLLWWLMDDPRLGAATRGLIADPANEVWVSAGSLWEIVVKQRVGKLEGDIREIVAEVRRNGFRMLDIAPAHLAVLAGLPAHHRDPFDHLLIAQAIAEGAGFVTQDGRSGQYPVRVVGGGSALTPVIRERQSPSESQMLPTADRPTA</sequence>